<dbReference type="Proteomes" id="UP001558613">
    <property type="component" value="Unassembled WGS sequence"/>
</dbReference>
<evidence type="ECO:0008006" key="3">
    <source>
        <dbReference type="Google" id="ProtNLM"/>
    </source>
</evidence>
<dbReference type="Gene3D" id="2.60.40.10">
    <property type="entry name" value="Immunoglobulins"/>
    <property type="match status" value="1"/>
</dbReference>
<reference evidence="1 2" key="1">
    <citation type="submission" date="2023-09" db="EMBL/GenBank/DDBJ databases">
        <authorList>
            <person name="Wang M."/>
        </authorList>
    </citation>
    <scope>NUCLEOTIDE SEQUENCE [LARGE SCALE GENOMIC DNA]</scope>
    <source>
        <strain evidence="1">GT-2023</strain>
        <tissue evidence="1">Liver</tissue>
    </source>
</reference>
<dbReference type="InterPro" id="IPR013783">
    <property type="entry name" value="Ig-like_fold"/>
</dbReference>
<dbReference type="InterPro" id="IPR036179">
    <property type="entry name" value="Ig-like_dom_sf"/>
</dbReference>
<proteinExistence type="predicted"/>
<keyword evidence="2" id="KW-1185">Reference proteome</keyword>
<protein>
    <recommendedName>
        <fullName evidence="3">Immunoglobulin V-set domain-containing protein</fullName>
    </recommendedName>
</protein>
<dbReference type="SUPFAM" id="SSF48726">
    <property type="entry name" value="Immunoglobulin"/>
    <property type="match status" value="1"/>
</dbReference>
<feature type="non-terminal residue" evidence="1">
    <location>
        <position position="88"/>
    </location>
</feature>
<dbReference type="EMBL" id="JAYMGO010000025">
    <property type="protein sequence ID" value="KAL1247853.1"/>
    <property type="molecule type" value="Genomic_DNA"/>
</dbReference>
<evidence type="ECO:0000313" key="2">
    <source>
        <dbReference type="Proteomes" id="UP001558613"/>
    </source>
</evidence>
<name>A0ABR3L4U7_9TELE</name>
<accession>A0ABR3L4U7</accession>
<gene>
    <name evidence="1" type="ORF">QQF64_023229</name>
</gene>
<sequence length="88" mass="9690">MCFQDSTGQVTVIQTPTVRHVQNGQTAVLTCKTSSSIGRQSDGAWMHFQDSTGQGCREMTILPPALMGNIVLTMTRTSFCSRIQWSHV</sequence>
<comment type="caution">
    <text evidence="1">The sequence shown here is derived from an EMBL/GenBank/DDBJ whole genome shotgun (WGS) entry which is preliminary data.</text>
</comment>
<organism evidence="1 2">
    <name type="scientific">Cirrhinus molitorella</name>
    <name type="common">mud carp</name>
    <dbReference type="NCBI Taxonomy" id="172907"/>
    <lineage>
        <taxon>Eukaryota</taxon>
        <taxon>Metazoa</taxon>
        <taxon>Chordata</taxon>
        <taxon>Craniata</taxon>
        <taxon>Vertebrata</taxon>
        <taxon>Euteleostomi</taxon>
        <taxon>Actinopterygii</taxon>
        <taxon>Neopterygii</taxon>
        <taxon>Teleostei</taxon>
        <taxon>Ostariophysi</taxon>
        <taxon>Cypriniformes</taxon>
        <taxon>Cyprinidae</taxon>
        <taxon>Labeoninae</taxon>
        <taxon>Labeonini</taxon>
        <taxon>Cirrhinus</taxon>
    </lineage>
</organism>
<evidence type="ECO:0000313" key="1">
    <source>
        <dbReference type="EMBL" id="KAL1247853.1"/>
    </source>
</evidence>